<dbReference type="AlphaFoldDB" id="A0A7W6D0F1"/>
<dbReference type="PIRSF" id="PIRSF030771">
    <property type="entry name" value="UCP030771"/>
    <property type="match status" value="1"/>
</dbReference>
<reference evidence="1 2" key="1">
    <citation type="submission" date="2020-08" db="EMBL/GenBank/DDBJ databases">
        <title>Genomic Encyclopedia of Type Strains, Phase IV (KMG-IV): sequencing the most valuable type-strain genomes for metagenomic binning, comparative biology and taxonomic classification.</title>
        <authorList>
            <person name="Goeker M."/>
        </authorList>
    </citation>
    <scope>NUCLEOTIDE SEQUENCE [LARGE SCALE GENOMIC DNA]</scope>
    <source>
        <strain evidence="1 2">DSM 26575</strain>
    </source>
</reference>
<dbReference type="Proteomes" id="UP000582090">
    <property type="component" value="Unassembled WGS sequence"/>
</dbReference>
<evidence type="ECO:0000313" key="1">
    <source>
        <dbReference type="EMBL" id="MBB3965946.1"/>
    </source>
</evidence>
<evidence type="ECO:0000313" key="2">
    <source>
        <dbReference type="Proteomes" id="UP000582090"/>
    </source>
</evidence>
<keyword evidence="2" id="KW-1185">Reference proteome</keyword>
<organism evidence="1 2">
    <name type="scientific">Rhizobium metallidurans</name>
    <dbReference type="NCBI Taxonomy" id="1265931"/>
    <lineage>
        <taxon>Bacteria</taxon>
        <taxon>Pseudomonadati</taxon>
        <taxon>Pseudomonadota</taxon>
        <taxon>Alphaproteobacteria</taxon>
        <taxon>Hyphomicrobiales</taxon>
        <taxon>Rhizobiaceae</taxon>
        <taxon>Rhizobium/Agrobacterium group</taxon>
        <taxon>Rhizobium</taxon>
    </lineage>
</organism>
<dbReference type="EMBL" id="JACIDW010000013">
    <property type="protein sequence ID" value="MBB3965946.1"/>
    <property type="molecule type" value="Genomic_DNA"/>
</dbReference>
<sequence length="110" mass="11089">MKNYTQKGDVITVAAPAAVTSGKLVVIGSLVGVAQKDAANGADVPIVTEGVIRYAKVSALAIAVGDKVYYDSTNDQLNKTASGNTLVGIAVVPAANPSPTVEFKLGATTV</sequence>
<accession>A0A7W6D0F1</accession>
<dbReference type="RefSeq" id="WP_183901460.1">
    <property type="nucleotide sequence ID" value="NZ_JACIDW010000013.1"/>
</dbReference>
<dbReference type="Pfam" id="PF09956">
    <property type="entry name" value="Phage_cement_2"/>
    <property type="match status" value="1"/>
</dbReference>
<proteinExistence type="predicted"/>
<name>A0A7W6D0F1_9HYPH</name>
<comment type="caution">
    <text evidence="1">The sequence shown here is derived from an EMBL/GenBank/DDBJ whole genome shotgun (WGS) entry which is preliminary data.</text>
</comment>
<protein>
    <submittedName>
        <fullName evidence="1">Putative RecA/RadA family phage recombinase</fullName>
    </submittedName>
</protein>
<gene>
    <name evidence="1" type="ORF">GGQ67_003627</name>
</gene>
<dbReference type="InterPro" id="IPR011231">
    <property type="entry name" value="Phage_VT1-Sakai_H0018"/>
</dbReference>